<accession>A0AAN6WLX5</accession>
<organism evidence="1 2">
    <name type="scientific">Podospora australis</name>
    <dbReference type="NCBI Taxonomy" id="1536484"/>
    <lineage>
        <taxon>Eukaryota</taxon>
        <taxon>Fungi</taxon>
        <taxon>Dikarya</taxon>
        <taxon>Ascomycota</taxon>
        <taxon>Pezizomycotina</taxon>
        <taxon>Sordariomycetes</taxon>
        <taxon>Sordariomycetidae</taxon>
        <taxon>Sordariales</taxon>
        <taxon>Podosporaceae</taxon>
        <taxon>Podospora</taxon>
    </lineage>
</organism>
<sequence length="260" mass="28893">MGTRVLYVPKAIFSSPCGVDAAAFRWTKNSDDHEGGDWLTDRPTDRLTASISFHSQDYQFLCRGTRDAETLNSTEAARKEKLGVSIGHGEFHVGRWDSKNERSSLILIVKLMLISPDSFQRTTKPRKTTAEGPAYGRVGEGPFPFRGSWTLRPCESPNLARRVVPTTAVTQHNLLADHLLRHGLSGRSRLCTSWVDFHPENCTTPTLQPVRAESTRYMVDPVPTPYEVGITVFRAPASHPPRRCLGALVPEPQSEVISKA</sequence>
<evidence type="ECO:0000313" key="1">
    <source>
        <dbReference type="EMBL" id="KAK4183770.1"/>
    </source>
</evidence>
<protein>
    <submittedName>
        <fullName evidence="1">Uncharacterized protein</fullName>
    </submittedName>
</protein>
<dbReference type="Proteomes" id="UP001302126">
    <property type="component" value="Unassembled WGS sequence"/>
</dbReference>
<comment type="caution">
    <text evidence="1">The sequence shown here is derived from an EMBL/GenBank/DDBJ whole genome shotgun (WGS) entry which is preliminary data.</text>
</comment>
<dbReference type="AlphaFoldDB" id="A0AAN6WLX5"/>
<proteinExistence type="predicted"/>
<dbReference type="EMBL" id="MU864525">
    <property type="protein sequence ID" value="KAK4183770.1"/>
    <property type="molecule type" value="Genomic_DNA"/>
</dbReference>
<reference evidence="1" key="2">
    <citation type="submission" date="2023-05" db="EMBL/GenBank/DDBJ databases">
        <authorList>
            <consortium name="Lawrence Berkeley National Laboratory"/>
            <person name="Steindorff A."/>
            <person name="Hensen N."/>
            <person name="Bonometti L."/>
            <person name="Westerberg I."/>
            <person name="Brannstrom I.O."/>
            <person name="Guillou S."/>
            <person name="Cros-Aarteil S."/>
            <person name="Calhoun S."/>
            <person name="Haridas S."/>
            <person name="Kuo A."/>
            <person name="Mondo S."/>
            <person name="Pangilinan J."/>
            <person name="Riley R."/>
            <person name="Labutti K."/>
            <person name="Andreopoulos B."/>
            <person name="Lipzen A."/>
            <person name="Chen C."/>
            <person name="Yanf M."/>
            <person name="Daum C."/>
            <person name="Ng V."/>
            <person name="Clum A."/>
            <person name="Ohm R."/>
            <person name="Martin F."/>
            <person name="Silar P."/>
            <person name="Natvig D."/>
            <person name="Lalanne C."/>
            <person name="Gautier V."/>
            <person name="Ament-Velasquez S.L."/>
            <person name="Kruys A."/>
            <person name="Hutchinson M.I."/>
            <person name="Powell A.J."/>
            <person name="Barry K."/>
            <person name="Miller A.N."/>
            <person name="Grigoriev I.V."/>
            <person name="Debuchy R."/>
            <person name="Gladieux P."/>
            <person name="Thoren M.H."/>
            <person name="Johannesson H."/>
        </authorList>
    </citation>
    <scope>NUCLEOTIDE SEQUENCE</scope>
    <source>
        <strain evidence="1">PSN309</strain>
    </source>
</reference>
<reference evidence="1" key="1">
    <citation type="journal article" date="2023" name="Mol. Phylogenet. Evol.">
        <title>Genome-scale phylogeny and comparative genomics of the fungal order Sordariales.</title>
        <authorList>
            <person name="Hensen N."/>
            <person name="Bonometti L."/>
            <person name="Westerberg I."/>
            <person name="Brannstrom I.O."/>
            <person name="Guillou S."/>
            <person name="Cros-Aarteil S."/>
            <person name="Calhoun S."/>
            <person name="Haridas S."/>
            <person name="Kuo A."/>
            <person name="Mondo S."/>
            <person name="Pangilinan J."/>
            <person name="Riley R."/>
            <person name="LaButti K."/>
            <person name="Andreopoulos B."/>
            <person name="Lipzen A."/>
            <person name="Chen C."/>
            <person name="Yan M."/>
            <person name="Daum C."/>
            <person name="Ng V."/>
            <person name="Clum A."/>
            <person name="Steindorff A."/>
            <person name="Ohm R.A."/>
            <person name="Martin F."/>
            <person name="Silar P."/>
            <person name="Natvig D.O."/>
            <person name="Lalanne C."/>
            <person name="Gautier V."/>
            <person name="Ament-Velasquez S.L."/>
            <person name="Kruys A."/>
            <person name="Hutchinson M.I."/>
            <person name="Powell A.J."/>
            <person name="Barry K."/>
            <person name="Miller A.N."/>
            <person name="Grigoriev I.V."/>
            <person name="Debuchy R."/>
            <person name="Gladieux P."/>
            <person name="Hiltunen Thoren M."/>
            <person name="Johannesson H."/>
        </authorList>
    </citation>
    <scope>NUCLEOTIDE SEQUENCE</scope>
    <source>
        <strain evidence="1">PSN309</strain>
    </source>
</reference>
<gene>
    <name evidence="1" type="ORF">QBC35DRAFT_84704</name>
</gene>
<name>A0AAN6WLX5_9PEZI</name>
<keyword evidence="2" id="KW-1185">Reference proteome</keyword>
<evidence type="ECO:0000313" key="2">
    <source>
        <dbReference type="Proteomes" id="UP001302126"/>
    </source>
</evidence>